<evidence type="ECO:0000313" key="9">
    <source>
        <dbReference type="EMBL" id="KAK3596561.1"/>
    </source>
</evidence>
<evidence type="ECO:0000256" key="7">
    <source>
        <dbReference type="SAM" id="MobiDB-lite"/>
    </source>
</evidence>
<dbReference type="Gene3D" id="1.10.10.60">
    <property type="entry name" value="Homeodomain-like"/>
    <property type="match status" value="1"/>
</dbReference>
<feature type="domain" description="Homeobox" evidence="8">
    <location>
        <begin position="188"/>
        <end position="248"/>
    </location>
</feature>
<reference evidence="9" key="1">
    <citation type="journal article" date="2021" name="Genome Biol. Evol.">
        <title>A High-Quality Reference Genome for a Parasitic Bivalve with Doubly Uniparental Inheritance (Bivalvia: Unionida).</title>
        <authorList>
            <person name="Smith C.H."/>
        </authorList>
    </citation>
    <scope>NUCLEOTIDE SEQUENCE</scope>
    <source>
        <strain evidence="9">CHS0354</strain>
    </source>
</reference>
<dbReference type="CDD" id="cd00086">
    <property type="entry name" value="homeodomain"/>
    <property type="match status" value="1"/>
</dbReference>
<dbReference type="Pfam" id="PF00046">
    <property type="entry name" value="Homeodomain"/>
    <property type="match status" value="1"/>
</dbReference>
<dbReference type="GO" id="GO:0030154">
    <property type="term" value="P:cell differentiation"/>
    <property type="evidence" value="ECO:0007669"/>
    <property type="project" value="TreeGrafter"/>
</dbReference>
<organism evidence="9 10">
    <name type="scientific">Potamilus streckersoni</name>
    <dbReference type="NCBI Taxonomy" id="2493646"/>
    <lineage>
        <taxon>Eukaryota</taxon>
        <taxon>Metazoa</taxon>
        <taxon>Spiralia</taxon>
        <taxon>Lophotrochozoa</taxon>
        <taxon>Mollusca</taxon>
        <taxon>Bivalvia</taxon>
        <taxon>Autobranchia</taxon>
        <taxon>Heteroconchia</taxon>
        <taxon>Palaeoheterodonta</taxon>
        <taxon>Unionida</taxon>
        <taxon>Unionoidea</taxon>
        <taxon>Unionidae</taxon>
        <taxon>Ambleminae</taxon>
        <taxon>Lampsilini</taxon>
        <taxon>Potamilus</taxon>
    </lineage>
</organism>
<dbReference type="InterPro" id="IPR001356">
    <property type="entry name" value="HD"/>
</dbReference>
<dbReference type="SUPFAM" id="SSF46689">
    <property type="entry name" value="Homeodomain-like"/>
    <property type="match status" value="1"/>
</dbReference>
<dbReference type="GO" id="GO:0005634">
    <property type="term" value="C:nucleus"/>
    <property type="evidence" value="ECO:0007669"/>
    <property type="project" value="UniProtKB-SubCell"/>
</dbReference>
<keyword evidence="4 5" id="KW-0539">Nucleus</keyword>
<evidence type="ECO:0000256" key="2">
    <source>
        <dbReference type="ARBA" id="ARBA00023125"/>
    </source>
</evidence>
<evidence type="ECO:0000256" key="6">
    <source>
        <dbReference type="RuleBase" id="RU000682"/>
    </source>
</evidence>
<evidence type="ECO:0000256" key="3">
    <source>
        <dbReference type="ARBA" id="ARBA00023155"/>
    </source>
</evidence>
<comment type="subcellular location">
    <subcellularLocation>
        <location evidence="1 5 6">Nucleus</location>
    </subcellularLocation>
</comment>
<reference evidence="9" key="2">
    <citation type="journal article" date="2021" name="Genome Biol. Evol.">
        <title>Developing a high-quality reference genome for a parasitic bivalve with doubly uniparental inheritance (Bivalvia: Unionida).</title>
        <authorList>
            <person name="Smith C.H."/>
        </authorList>
    </citation>
    <scope>NUCLEOTIDE SEQUENCE</scope>
    <source>
        <strain evidence="9">CHS0354</strain>
        <tissue evidence="9">Mantle</tissue>
    </source>
</reference>
<keyword evidence="3 5" id="KW-0371">Homeobox</keyword>
<dbReference type="PANTHER" id="PTHR24340:SF111">
    <property type="entry name" value="HOMEOBOX DOMAIN-CONTAINING PROTEIN"/>
    <property type="match status" value="1"/>
</dbReference>
<accession>A0AAE0SRM3</accession>
<dbReference type="InterPro" id="IPR050394">
    <property type="entry name" value="Homeobox_NK-like"/>
</dbReference>
<dbReference type="InterPro" id="IPR020479">
    <property type="entry name" value="HD_metazoa"/>
</dbReference>
<dbReference type="InterPro" id="IPR009057">
    <property type="entry name" value="Homeodomain-like_sf"/>
</dbReference>
<dbReference type="AlphaFoldDB" id="A0AAE0SRM3"/>
<gene>
    <name evidence="9" type="ORF">CHS0354_010440</name>
</gene>
<dbReference type="InterPro" id="IPR017970">
    <property type="entry name" value="Homeobox_CS"/>
</dbReference>
<dbReference type="GO" id="GO:0000981">
    <property type="term" value="F:DNA-binding transcription factor activity, RNA polymerase II-specific"/>
    <property type="evidence" value="ECO:0007669"/>
    <property type="project" value="InterPro"/>
</dbReference>
<dbReference type="SMART" id="SM00389">
    <property type="entry name" value="HOX"/>
    <property type="match status" value="1"/>
</dbReference>
<dbReference type="PROSITE" id="PS50071">
    <property type="entry name" value="HOMEOBOX_2"/>
    <property type="match status" value="1"/>
</dbReference>
<proteinExistence type="predicted"/>
<evidence type="ECO:0000259" key="8">
    <source>
        <dbReference type="PROSITE" id="PS50071"/>
    </source>
</evidence>
<evidence type="ECO:0000313" key="10">
    <source>
        <dbReference type="Proteomes" id="UP001195483"/>
    </source>
</evidence>
<evidence type="ECO:0000256" key="5">
    <source>
        <dbReference type="PROSITE-ProRule" id="PRU00108"/>
    </source>
</evidence>
<protein>
    <recommendedName>
        <fullName evidence="8">Homeobox domain-containing protein</fullName>
    </recommendedName>
</protein>
<evidence type="ECO:0000256" key="1">
    <source>
        <dbReference type="ARBA" id="ARBA00004123"/>
    </source>
</evidence>
<feature type="region of interest" description="Disordered" evidence="7">
    <location>
        <begin position="103"/>
        <end position="143"/>
    </location>
</feature>
<sequence length="339" mass="37931">MYANHAFSTPFSVKDILGINWSDQAGVSSHYGLDYSSQNYANFPFDNQRMGEQMSPLMNSINNSSCLYSSNSTMSSIQPTYTNLSCSPSVSSMHLPVIHTDSMSPKQEYDTSGVPTPGSVSEESPPLSSGGIDTGPISQPVGNEQNEDLIEKHKQQCTIKEENTSEGERNDTSGKKETSGDSQLIKQKQRRKPRVLFSQAQVYELDRRFAQQRYLSAPEREQLAQMLKLTPTQVKIWFQNKRYKYKRQRQDRNLQELSSLQLPPRPRHVNVPVLVKDGRPCMGGNINPAYSAPCNVNPFAYSAPTYNGVNNLSSMNQIPQGGTGGYVQQQMCQGPLRTW</sequence>
<keyword evidence="2 5" id="KW-0238">DNA-binding</keyword>
<dbReference type="EMBL" id="JAEAOA010000654">
    <property type="protein sequence ID" value="KAK3596561.1"/>
    <property type="molecule type" value="Genomic_DNA"/>
</dbReference>
<name>A0AAE0SRM3_9BIVA</name>
<feature type="compositionally biased region" description="Basic and acidic residues" evidence="7">
    <location>
        <begin position="156"/>
        <end position="179"/>
    </location>
</feature>
<comment type="caution">
    <text evidence="9">The sequence shown here is derived from an EMBL/GenBank/DDBJ whole genome shotgun (WGS) entry which is preliminary data.</text>
</comment>
<dbReference type="PRINTS" id="PR00024">
    <property type="entry name" value="HOMEOBOX"/>
</dbReference>
<evidence type="ECO:0000256" key="4">
    <source>
        <dbReference type="ARBA" id="ARBA00023242"/>
    </source>
</evidence>
<feature type="region of interest" description="Disordered" evidence="7">
    <location>
        <begin position="156"/>
        <end position="192"/>
    </location>
</feature>
<dbReference type="PANTHER" id="PTHR24340">
    <property type="entry name" value="HOMEOBOX PROTEIN NKX"/>
    <property type="match status" value="1"/>
</dbReference>
<dbReference type="GO" id="GO:0000978">
    <property type="term" value="F:RNA polymerase II cis-regulatory region sequence-specific DNA binding"/>
    <property type="evidence" value="ECO:0007669"/>
    <property type="project" value="TreeGrafter"/>
</dbReference>
<keyword evidence="10" id="KW-1185">Reference proteome</keyword>
<reference evidence="9" key="3">
    <citation type="submission" date="2023-05" db="EMBL/GenBank/DDBJ databases">
        <authorList>
            <person name="Smith C.H."/>
        </authorList>
    </citation>
    <scope>NUCLEOTIDE SEQUENCE</scope>
    <source>
        <strain evidence="9">CHS0354</strain>
        <tissue evidence="9">Mantle</tissue>
    </source>
</reference>
<feature type="DNA-binding region" description="Homeobox" evidence="5">
    <location>
        <begin position="190"/>
        <end position="249"/>
    </location>
</feature>
<dbReference type="PROSITE" id="PS00027">
    <property type="entry name" value="HOMEOBOX_1"/>
    <property type="match status" value="1"/>
</dbReference>
<dbReference type="Proteomes" id="UP001195483">
    <property type="component" value="Unassembled WGS sequence"/>
</dbReference>